<dbReference type="GO" id="GO:0006506">
    <property type="term" value="P:GPI anchor biosynthetic process"/>
    <property type="evidence" value="ECO:0007669"/>
    <property type="project" value="TreeGrafter"/>
</dbReference>
<feature type="signal peptide" evidence="2">
    <location>
        <begin position="1"/>
        <end position="24"/>
    </location>
</feature>
<organism evidence="4 5">
    <name type="scientific">Polarella glacialis</name>
    <name type="common">Dinoflagellate</name>
    <dbReference type="NCBI Taxonomy" id="89957"/>
    <lineage>
        <taxon>Eukaryota</taxon>
        <taxon>Sar</taxon>
        <taxon>Alveolata</taxon>
        <taxon>Dinophyceae</taxon>
        <taxon>Suessiales</taxon>
        <taxon>Suessiaceae</taxon>
        <taxon>Polarella</taxon>
    </lineage>
</organism>
<dbReference type="Pfam" id="PF03372">
    <property type="entry name" value="Exo_endo_phos"/>
    <property type="match status" value="1"/>
</dbReference>
<sequence>MAAGRVSGLLGAPLALQCVGQIWAAQGVTTSSPGSASQGRRLSTCAENSVSHPSKLRLVQYNVRGFTTPGGACGVDAISRSLHGLQPAIVCLNEVDVSKKPEGLRRLAESAGLPHIHFFGHVGGRYGNALLSRFPILRVSEVHLQGGTELEWPVGSGQTRRIKRGMLAATLAVTPTSTTGVSDQSPSTLTIVCTHLDHIDEAQRLVQMSHILEEMQSLPSPHILVGDLNALFADDYSPAEWAAVEQKAVENGWSLPCDAACLRLLLQKGYVDAFRQSSGGASEGPLPSGLQKFTAHTSRPMYRIDYALLSPSALEAGLHVESSFVDLSASGSDHFPLVVDVSWEAASHPAWHVPVGSGPGPSEGSGGEAAAVAAAASSRL</sequence>
<reference evidence="4" key="1">
    <citation type="submission" date="2021-02" db="EMBL/GenBank/DDBJ databases">
        <authorList>
            <person name="Dougan E. K."/>
            <person name="Rhodes N."/>
            <person name="Thang M."/>
            <person name="Chan C."/>
        </authorList>
    </citation>
    <scope>NUCLEOTIDE SEQUENCE</scope>
</reference>
<name>A0A813KYH5_POLGL</name>
<dbReference type="Proteomes" id="UP000626109">
    <property type="component" value="Unassembled WGS sequence"/>
</dbReference>
<evidence type="ECO:0000313" key="4">
    <source>
        <dbReference type="EMBL" id="CAE8715685.1"/>
    </source>
</evidence>
<gene>
    <name evidence="4" type="ORF">PGLA2088_LOCUS38697</name>
</gene>
<evidence type="ECO:0000256" key="1">
    <source>
        <dbReference type="SAM" id="MobiDB-lite"/>
    </source>
</evidence>
<feature type="compositionally biased region" description="Gly residues" evidence="1">
    <location>
        <begin position="357"/>
        <end position="367"/>
    </location>
</feature>
<evidence type="ECO:0000259" key="3">
    <source>
        <dbReference type="Pfam" id="PF03372"/>
    </source>
</evidence>
<accession>A0A813KYH5</accession>
<dbReference type="PANTHER" id="PTHR14859">
    <property type="entry name" value="CALCOFLUOR WHITE HYPERSENSITIVE PROTEIN PRECURSOR"/>
    <property type="match status" value="1"/>
</dbReference>
<dbReference type="PANTHER" id="PTHR14859:SF15">
    <property type="entry name" value="ENDONUCLEASE_EXONUCLEASE_PHOSPHATASE DOMAIN-CONTAINING PROTEIN"/>
    <property type="match status" value="1"/>
</dbReference>
<dbReference type="AlphaFoldDB" id="A0A813KYH5"/>
<protein>
    <recommendedName>
        <fullName evidence="3">Endonuclease/exonuclease/phosphatase domain-containing protein</fullName>
    </recommendedName>
</protein>
<evidence type="ECO:0000256" key="2">
    <source>
        <dbReference type="SAM" id="SignalP"/>
    </source>
</evidence>
<feature type="region of interest" description="Disordered" evidence="1">
    <location>
        <begin position="355"/>
        <end position="380"/>
    </location>
</feature>
<dbReference type="EMBL" id="CAJNNW010032841">
    <property type="protein sequence ID" value="CAE8715685.1"/>
    <property type="molecule type" value="Genomic_DNA"/>
</dbReference>
<dbReference type="Gene3D" id="3.60.10.10">
    <property type="entry name" value="Endonuclease/exonuclease/phosphatase"/>
    <property type="match status" value="1"/>
</dbReference>
<feature type="compositionally biased region" description="Low complexity" evidence="1">
    <location>
        <begin position="368"/>
        <end position="380"/>
    </location>
</feature>
<comment type="caution">
    <text evidence="4">The sequence shown here is derived from an EMBL/GenBank/DDBJ whole genome shotgun (WGS) entry which is preliminary data.</text>
</comment>
<evidence type="ECO:0000313" key="5">
    <source>
        <dbReference type="Proteomes" id="UP000626109"/>
    </source>
</evidence>
<dbReference type="InterPro" id="IPR036691">
    <property type="entry name" value="Endo/exonu/phosph_ase_sf"/>
</dbReference>
<dbReference type="SUPFAM" id="SSF56219">
    <property type="entry name" value="DNase I-like"/>
    <property type="match status" value="1"/>
</dbReference>
<dbReference type="GO" id="GO:0016020">
    <property type="term" value="C:membrane"/>
    <property type="evidence" value="ECO:0007669"/>
    <property type="project" value="GOC"/>
</dbReference>
<dbReference type="GO" id="GO:0003824">
    <property type="term" value="F:catalytic activity"/>
    <property type="evidence" value="ECO:0007669"/>
    <property type="project" value="InterPro"/>
</dbReference>
<dbReference type="InterPro" id="IPR051916">
    <property type="entry name" value="GPI-anchor_lipid_remodeler"/>
</dbReference>
<feature type="chain" id="PRO_5032697478" description="Endonuclease/exonuclease/phosphatase domain-containing protein" evidence="2">
    <location>
        <begin position="25"/>
        <end position="380"/>
    </location>
</feature>
<dbReference type="InterPro" id="IPR005135">
    <property type="entry name" value="Endo/exonuclease/phosphatase"/>
</dbReference>
<keyword evidence="2" id="KW-0732">Signal</keyword>
<feature type="domain" description="Endonuclease/exonuclease/phosphatase" evidence="3">
    <location>
        <begin position="59"/>
        <end position="334"/>
    </location>
</feature>
<proteinExistence type="predicted"/>